<feature type="transmembrane region" description="Helical" evidence="7">
    <location>
        <begin position="347"/>
        <end position="366"/>
    </location>
</feature>
<sequence>MATLTSSSKFSVFVLIWFGQLVSLIGSGLTRFALGIWVYQRTGSVTQFGLILLFTTLPGILLSPVAGALIDRWPRRFCMILSDSGAALSTLVIALLLFTGKLEIWHIYLASAVSSAFNAFQWPAYAAATTLLVPKQLLGRANGMVEAAEAAAEILSPAIAGVLIATIKIQGIIFIDFATFIFSVITLLCIHFPEVRTISEGKANKESLLQEAAFGWTYITGRSGLLALLVFIAVVNFLTGVVNVLVTPLVLAFAPVTVLGSVMSVGGSGMLIGSLLMSIWGGVKRPIYAVLSFTLLGGLSIIFAGLCPSIPVFFVTAFLYFFGLPIINASGQVIWQKKVAPDIQGRVFAVRRMIAWGALPFAYLLAGPLADRVFNPLLVANGPLAASIGRIIGVGPGYGIALLFVVMGTLTVFAAIAGYFYPRLRFVEEELPDAQ</sequence>
<accession>A0A8J7LCS3</accession>
<keyword evidence="10" id="KW-1185">Reference proteome</keyword>
<dbReference type="GO" id="GO:0005886">
    <property type="term" value="C:plasma membrane"/>
    <property type="evidence" value="ECO:0007669"/>
    <property type="project" value="UniProtKB-SubCell"/>
</dbReference>
<dbReference type="SUPFAM" id="SSF103473">
    <property type="entry name" value="MFS general substrate transporter"/>
    <property type="match status" value="1"/>
</dbReference>
<keyword evidence="2" id="KW-0813">Transport</keyword>
<feature type="transmembrane region" description="Helical" evidence="7">
    <location>
        <begin position="45"/>
        <end position="70"/>
    </location>
</feature>
<feature type="transmembrane region" description="Helical" evidence="7">
    <location>
        <begin position="287"/>
        <end position="306"/>
    </location>
</feature>
<dbReference type="InterPro" id="IPR020846">
    <property type="entry name" value="MFS_dom"/>
</dbReference>
<keyword evidence="6 7" id="KW-0472">Membrane</keyword>
<keyword evidence="5 7" id="KW-1133">Transmembrane helix</keyword>
<feature type="transmembrane region" description="Helical" evidence="7">
    <location>
        <begin position="12"/>
        <end position="39"/>
    </location>
</feature>
<dbReference type="GO" id="GO:0022857">
    <property type="term" value="F:transmembrane transporter activity"/>
    <property type="evidence" value="ECO:0007669"/>
    <property type="project" value="InterPro"/>
</dbReference>
<dbReference type="EMBL" id="JAECZA010000010">
    <property type="protein sequence ID" value="MBH8572261.1"/>
    <property type="molecule type" value="Genomic_DNA"/>
</dbReference>
<dbReference type="AlphaFoldDB" id="A0A8J7LCS3"/>
<organism evidence="9 10">
    <name type="scientific">Dendronalium phyllosphericum CENA369</name>
    <dbReference type="NCBI Taxonomy" id="1725256"/>
    <lineage>
        <taxon>Bacteria</taxon>
        <taxon>Bacillati</taxon>
        <taxon>Cyanobacteriota</taxon>
        <taxon>Cyanophyceae</taxon>
        <taxon>Nostocales</taxon>
        <taxon>Nostocaceae</taxon>
        <taxon>Dendronalium</taxon>
        <taxon>Dendronalium phyllosphericum</taxon>
    </lineage>
</organism>
<keyword evidence="4 7" id="KW-0812">Transmembrane</keyword>
<dbReference type="Proteomes" id="UP000662314">
    <property type="component" value="Unassembled WGS sequence"/>
</dbReference>
<name>A0A8J7LCS3_9NOST</name>
<feature type="transmembrane region" description="Helical" evidence="7">
    <location>
        <begin position="173"/>
        <end position="192"/>
    </location>
</feature>
<gene>
    <name evidence="9" type="ORF">I8752_04260</name>
</gene>
<dbReference type="CDD" id="cd06173">
    <property type="entry name" value="MFS_MefA_like"/>
    <property type="match status" value="1"/>
</dbReference>
<feature type="transmembrane region" description="Helical" evidence="7">
    <location>
        <begin position="312"/>
        <end position="335"/>
    </location>
</feature>
<dbReference type="InterPro" id="IPR036259">
    <property type="entry name" value="MFS_trans_sf"/>
</dbReference>
<evidence type="ECO:0000256" key="1">
    <source>
        <dbReference type="ARBA" id="ARBA00004651"/>
    </source>
</evidence>
<feature type="transmembrane region" description="Helical" evidence="7">
    <location>
        <begin position="225"/>
        <end position="246"/>
    </location>
</feature>
<evidence type="ECO:0000256" key="5">
    <source>
        <dbReference type="ARBA" id="ARBA00022989"/>
    </source>
</evidence>
<evidence type="ECO:0000256" key="6">
    <source>
        <dbReference type="ARBA" id="ARBA00023136"/>
    </source>
</evidence>
<comment type="caution">
    <text evidence="9">The sequence shown here is derived from an EMBL/GenBank/DDBJ whole genome shotgun (WGS) entry which is preliminary data.</text>
</comment>
<dbReference type="RefSeq" id="WP_214431088.1">
    <property type="nucleotide sequence ID" value="NZ_CAWPUQ010000002.1"/>
</dbReference>
<evidence type="ECO:0000259" key="8">
    <source>
        <dbReference type="PROSITE" id="PS50850"/>
    </source>
</evidence>
<evidence type="ECO:0000256" key="3">
    <source>
        <dbReference type="ARBA" id="ARBA00022475"/>
    </source>
</evidence>
<reference evidence="9 10" key="1">
    <citation type="journal article" date="2021" name="Int. J. Syst. Evol. Microbiol.">
        <title>Amazonocrinis nigriterrae gen. nov., sp. nov., Atlanticothrix silvestris gen. nov., sp. nov. and Dendronalium phyllosphericum gen. nov., sp. nov., nostocacean cyanobacteria from Brazilian environments.</title>
        <authorList>
            <person name="Alvarenga D.O."/>
            <person name="Andreote A.P.D."/>
            <person name="Branco L.H.Z."/>
            <person name="Delbaje E."/>
            <person name="Cruz R.B."/>
            <person name="Varani A.M."/>
            <person name="Fiore M.F."/>
        </authorList>
    </citation>
    <scope>NUCLEOTIDE SEQUENCE [LARGE SCALE GENOMIC DNA]</scope>
    <source>
        <strain evidence="9 10">CENA369</strain>
    </source>
</reference>
<dbReference type="PANTHER" id="PTHR43266">
    <property type="entry name" value="MACROLIDE-EFFLUX PROTEIN"/>
    <property type="match status" value="1"/>
</dbReference>
<evidence type="ECO:0000256" key="7">
    <source>
        <dbReference type="SAM" id="Phobius"/>
    </source>
</evidence>
<dbReference type="InterPro" id="IPR011701">
    <property type="entry name" value="MFS"/>
</dbReference>
<dbReference type="Gene3D" id="1.20.1250.20">
    <property type="entry name" value="MFS general substrate transporter like domains"/>
    <property type="match status" value="1"/>
</dbReference>
<feature type="transmembrane region" description="Helical" evidence="7">
    <location>
        <begin position="398"/>
        <end position="421"/>
    </location>
</feature>
<feature type="transmembrane region" description="Helical" evidence="7">
    <location>
        <begin position="77"/>
        <end position="98"/>
    </location>
</feature>
<evidence type="ECO:0000313" key="10">
    <source>
        <dbReference type="Proteomes" id="UP000662314"/>
    </source>
</evidence>
<feature type="transmembrane region" description="Helical" evidence="7">
    <location>
        <begin position="252"/>
        <end position="280"/>
    </location>
</feature>
<proteinExistence type="predicted"/>
<evidence type="ECO:0000313" key="9">
    <source>
        <dbReference type="EMBL" id="MBH8572261.1"/>
    </source>
</evidence>
<protein>
    <submittedName>
        <fullName evidence="9">MFS transporter</fullName>
    </submittedName>
</protein>
<feature type="domain" description="Major facilitator superfamily (MFS) profile" evidence="8">
    <location>
        <begin position="12"/>
        <end position="426"/>
    </location>
</feature>
<keyword evidence="3" id="KW-1003">Cell membrane</keyword>
<dbReference type="PROSITE" id="PS50850">
    <property type="entry name" value="MFS"/>
    <property type="match status" value="1"/>
</dbReference>
<evidence type="ECO:0000256" key="2">
    <source>
        <dbReference type="ARBA" id="ARBA00022448"/>
    </source>
</evidence>
<dbReference type="PANTHER" id="PTHR43266:SF2">
    <property type="entry name" value="MAJOR FACILITATOR SUPERFAMILY (MFS) PROFILE DOMAIN-CONTAINING PROTEIN"/>
    <property type="match status" value="1"/>
</dbReference>
<dbReference type="Pfam" id="PF07690">
    <property type="entry name" value="MFS_1"/>
    <property type="match status" value="1"/>
</dbReference>
<evidence type="ECO:0000256" key="4">
    <source>
        <dbReference type="ARBA" id="ARBA00022692"/>
    </source>
</evidence>
<comment type="subcellular location">
    <subcellularLocation>
        <location evidence="1">Cell membrane</location>
        <topology evidence="1">Multi-pass membrane protein</topology>
    </subcellularLocation>
</comment>